<keyword evidence="1" id="KW-0472">Membrane</keyword>
<evidence type="ECO:0000256" key="1">
    <source>
        <dbReference type="SAM" id="Phobius"/>
    </source>
</evidence>
<dbReference type="STRING" id="1850517.A8708_18780"/>
<protein>
    <recommendedName>
        <fullName evidence="4">ABC transporter permease</fullName>
    </recommendedName>
</protein>
<gene>
    <name evidence="2" type="ORF">A8708_18780</name>
</gene>
<dbReference type="EMBL" id="LYPB01000050">
    <property type="protein sequence ID" value="OAS20591.1"/>
    <property type="molecule type" value="Genomic_DNA"/>
</dbReference>
<dbReference type="AlphaFoldDB" id="A0A198AHT1"/>
<dbReference type="PANTHER" id="PTHR36833">
    <property type="entry name" value="SLR0610 PROTEIN-RELATED"/>
    <property type="match status" value="1"/>
</dbReference>
<evidence type="ECO:0008006" key="4">
    <source>
        <dbReference type="Google" id="ProtNLM"/>
    </source>
</evidence>
<dbReference type="Proteomes" id="UP000078454">
    <property type="component" value="Unassembled WGS sequence"/>
</dbReference>
<dbReference type="Pfam" id="PF06182">
    <property type="entry name" value="ABC2_membrane_6"/>
    <property type="match status" value="1"/>
</dbReference>
<evidence type="ECO:0000313" key="2">
    <source>
        <dbReference type="EMBL" id="OAS20591.1"/>
    </source>
</evidence>
<dbReference type="InterPro" id="IPR010390">
    <property type="entry name" value="ABC-2_transporter-like"/>
</dbReference>
<feature type="transmembrane region" description="Helical" evidence="1">
    <location>
        <begin position="230"/>
        <end position="248"/>
    </location>
</feature>
<feature type="transmembrane region" description="Helical" evidence="1">
    <location>
        <begin position="147"/>
        <end position="173"/>
    </location>
</feature>
<dbReference type="OrthoDB" id="9788195at2"/>
<feature type="transmembrane region" description="Helical" evidence="1">
    <location>
        <begin position="115"/>
        <end position="135"/>
    </location>
</feature>
<feature type="transmembrane region" description="Helical" evidence="1">
    <location>
        <begin position="53"/>
        <end position="75"/>
    </location>
</feature>
<reference evidence="2 3" key="1">
    <citation type="submission" date="2016-05" db="EMBL/GenBank/DDBJ databases">
        <title>Paenibacillus sp. 1ZS3-15 nov., isolated from the rhizosphere soil.</title>
        <authorList>
            <person name="Zhang X.X."/>
            <person name="Zhang J."/>
        </authorList>
    </citation>
    <scope>NUCLEOTIDE SEQUENCE [LARGE SCALE GENOMIC DNA]</scope>
    <source>
        <strain evidence="2 3">1ZS3-15</strain>
    </source>
</reference>
<proteinExistence type="predicted"/>
<keyword evidence="1" id="KW-1133">Transmembrane helix</keyword>
<comment type="caution">
    <text evidence="2">The sequence shown here is derived from an EMBL/GenBank/DDBJ whole genome shotgun (WGS) entry which is preliminary data.</text>
</comment>
<accession>A0A198AHT1</accession>
<keyword evidence="3" id="KW-1185">Reference proteome</keyword>
<evidence type="ECO:0000313" key="3">
    <source>
        <dbReference type="Proteomes" id="UP000078454"/>
    </source>
</evidence>
<dbReference type="RefSeq" id="WP_068663216.1">
    <property type="nucleotide sequence ID" value="NZ_LYPB01000050.1"/>
</dbReference>
<name>A0A198AHT1_9BACL</name>
<keyword evidence="1" id="KW-0812">Transmembrane</keyword>
<dbReference type="PROSITE" id="PS51257">
    <property type="entry name" value="PROKAR_LIPOPROTEIN"/>
    <property type="match status" value="1"/>
</dbReference>
<sequence length="263" mass="29210">MISIRLFMLLIRASFRSRMQYKFNFIFSTLMSACIQISEFMMVALVMMKFGHIHGWSLYEVSYLYGVIMISKAIYRTLASDVHHLEKYLVSGDLDAILIRPVPVLLALMTQNSRILIAEICQGTILLFISMKALIGSGQIGWSAIPLTGFIILTGAVILFAIGLATAAAGFWLTRIESLQNMTEDASHTAARYPLSIYPKWLQGALLVLVPVGFVNYIPALYVLRNEGGLGMLLGTIIVAGVALWLAMRFWKLGLSRYQSTGS</sequence>
<organism evidence="2 3">
    <name type="scientific">Paenibacillus oryzisoli</name>
    <dbReference type="NCBI Taxonomy" id="1850517"/>
    <lineage>
        <taxon>Bacteria</taxon>
        <taxon>Bacillati</taxon>
        <taxon>Bacillota</taxon>
        <taxon>Bacilli</taxon>
        <taxon>Bacillales</taxon>
        <taxon>Paenibacillaceae</taxon>
        <taxon>Paenibacillus</taxon>
    </lineage>
</organism>
<dbReference type="PANTHER" id="PTHR36833:SF1">
    <property type="entry name" value="INTEGRAL MEMBRANE TRANSPORT PROTEIN"/>
    <property type="match status" value="1"/>
</dbReference>
<feature type="transmembrane region" description="Helical" evidence="1">
    <location>
        <begin position="201"/>
        <end position="224"/>
    </location>
</feature>
<feature type="transmembrane region" description="Helical" evidence="1">
    <location>
        <begin position="21"/>
        <end position="47"/>
    </location>
</feature>